<dbReference type="KEGG" id="act:ACLA_081550"/>
<evidence type="ECO:0000256" key="1">
    <source>
        <dbReference type="SAM" id="MobiDB-lite"/>
    </source>
</evidence>
<dbReference type="HOGENOM" id="CLU_024239_1_0_1"/>
<feature type="compositionally biased region" description="Low complexity" evidence="1">
    <location>
        <begin position="298"/>
        <end position="314"/>
    </location>
</feature>
<protein>
    <recommendedName>
        <fullName evidence="4">Mucin-7</fullName>
    </recommendedName>
</protein>
<feature type="compositionally biased region" description="Polar residues" evidence="1">
    <location>
        <begin position="249"/>
        <end position="259"/>
    </location>
</feature>
<dbReference type="eggNOG" id="ENOG502SU0I">
    <property type="taxonomic scope" value="Eukaryota"/>
</dbReference>
<dbReference type="Proteomes" id="UP000006701">
    <property type="component" value="Unassembled WGS sequence"/>
</dbReference>
<feature type="compositionally biased region" description="Polar residues" evidence="1">
    <location>
        <begin position="114"/>
        <end position="126"/>
    </location>
</feature>
<gene>
    <name evidence="2" type="ORF">ACLA_081550</name>
</gene>
<feature type="compositionally biased region" description="Polar residues" evidence="1">
    <location>
        <begin position="432"/>
        <end position="441"/>
    </location>
</feature>
<feature type="compositionally biased region" description="Low complexity" evidence="1">
    <location>
        <begin position="222"/>
        <end position="233"/>
    </location>
</feature>
<evidence type="ECO:0000313" key="3">
    <source>
        <dbReference type="Proteomes" id="UP000006701"/>
    </source>
</evidence>
<evidence type="ECO:0008006" key="4">
    <source>
        <dbReference type="Google" id="ProtNLM"/>
    </source>
</evidence>
<dbReference type="VEuPathDB" id="FungiDB:ACLA_081550"/>
<feature type="compositionally biased region" description="Polar residues" evidence="1">
    <location>
        <begin position="97"/>
        <end position="106"/>
    </location>
</feature>
<dbReference type="AlphaFoldDB" id="A1CT28"/>
<feature type="compositionally biased region" description="Polar residues" evidence="1">
    <location>
        <begin position="315"/>
        <end position="340"/>
    </location>
</feature>
<dbReference type="GeneID" id="4700210"/>
<dbReference type="RefSeq" id="XP_001267891.1">
    <property type="nucleotide sequence ID" value="XM_001267890.1"/>
</dbReference>
<reference evidence="2 3" key="1">
    <citation type="journal article" date="2008" name="PLoS Genet.">
        <title>Genomic islands in the pathogenic filamentous fungus Aspergillus fumigatus.</title>
        <authorList>
            <person name="Fedorova N.D."/>
            <person name="Khaldi N."/>
            <person name="Joardar V.S."/>
            <person name="Maiti R."/>
            <person name="Amedeo P."/>
            <person name="Anderson M.J."/>
            <person name="Crabtree J."/>
            <person name="Silva J.C."/>
            <person name="Badger J.H."/>
            <person name="Albarraq A."/>
            <person name="Angiuoli S."/>
            <person name="Bussey H."/>
            <person name="Bowyer P."/>
            <person name="Cotty P.J."/>
            <person name="Dyer P.S."/>
            <person name="Egan A."/>
            <person name="Galens K."/>
            <person name="Fraser-Liggett C.M."/>
            <person name="Haas B.J."/>
            <person name="Inman J.M."/>
            <person name="Kent R."/>
            <person name="Lemieux S."/>
            <person name="Malavazi I."/>
            <person name="Orvis J."/>
            <person name="Roemer T."/>
            <person name="Ronning C.M."/>
            <person name="Sundaram J.P."/>
            <person name="Sutton G."/>
            <person name="Turner G."/>
            <person name="Venter J.C."/>
            <person name="White O.R."/>
            <person name="Whitty B.R."/>
            <person name="Youngman P."/>
            <person name="Wolfe K.H."/>
            <person name="Goldman G.H."/>
            <person name="Wortman J.R."/>
            <person name="Jiang B."/>
            <person name="Denning D.W."/>
            <person name="Nierman W.C."/>
        </authorList>
    </citation>
    <scope>NUCLEOTIDE SEQUENCE [LARGE SCALE GENOMIC DNA]</scope>
    <source>
        <strain evidence="3">ATCC 1007 / CBS 513.65 / DSM 816 / NCTC 3887 / NRRL 1</strain>
    </source>
</reference>
<feature type="compositionally biased region" description="Basic and acidic residues" evidence="1">
    <location>
        <begin position="416"/>
        <end position="428"/>
    </location>
</feature>
<feature type="compositionally biased region" description="Low complexity" evidence="1">
    <location>
        <begin position="348"/>
        <end position="358"/>
    </location>
</feature>
<evidence type="ECO:0000313" key="2">
    <source>
        <dbReference type="EMBL" id="EAW06465.1"/>
    </source>
</evidence>
<dbReference type="EMBL" id="DS027060">
    <property type="protein sequence ID" value="EAW06465.1"/>
    <property type="molecule type" value="Genomic_DNA"/>
</dbReference>
<organism evidence="2 3">
    <name type="scientific">Aspergillus clavatus (strain ATCC 1007 / CBS 513.65 / DSM 816 / NCTC 3887 / NRRL 1 / QM 1276 / 107)</name>
    <dbReference type="NCBI Taxonomy" id="344612"/>
    <lineage>
        <taxon>Eukaryota</taxon>
        <taxon>Fungi</taxon>
        <taxon>Dikarya</taxon>
        <taxon>Ascomycota</taxon>
        <taxon>Pezizomycotina</taxon>
        <taxon>Eurotiomycetes</taxon>
        <taxon>Eurotiomycetidae</taxon>
        <taxon>Eurotiales</taxon>
        <taxon>Aspergillaceae</taxon>
        <taxon>Aspergillus</taxon>
        <taxon>Aspergillus subgen. Fumigati</taxon>
    </lineage>
</organism>
<accession>A1CT28</accession>
<dbReference type="OMA" id="NPHHPGV"/>
<proteinExistence type="predicted"/>
<feature type="compositionally biased region" description="Polar residues" evidence="1">
    <location>
        <begin position="37"/>
        <end position="46"/>
    </location>
</feature>
<feature type="compositionally biased region" description="Polar residues" evidence="1">
    <location>
        <begin position="133"/>
        <end position="214"/>
    </location>
</feature>
<feature type="compositionally biased region" description="Basic and acidic residues" evidence="1">
    <location>
        <begin position="615"/>
        <end position="632"/>
    </location>
</feature>
<feature type="compositionally biased region" description="Low complexity" evidence="1">
    <location>
        <begin position="507"/>
        <end position="522"/>
    </location>
</feature>
<name>A1CT28_ASPCL</name>
<feature type="region of interest" description="Disordered" evidence="1">
    <location>
        <begin position="1"/>
        <end position="632"/>
    </location>
</feature>
<keyword evidence="3" id="KW-1185">Reference proteome</keyword>
<feature type="compositionally biased region" description="Polar residues" evidence="1">
    <location>
        <begin position="18"/>
        <end position="28"/>
    </location>
</feature>
<dbReference type="OrthoDB" id="3600083at2759"/>
<sequence length="632" mass="66161">MTDTGAHPGVRSLLARFENNNQSSSTSPAPRGRSPIPSDNQGTGQPLSKVRASFISVDKTSHGSLVPELRTASSPIDGPSRVRSFNSEDFEAALKSPVSSSPSTGQEVADIAVTDQSAKDPSSTNNVHKKQAPPSSDSSGAKSIESATSKTKGQPNSRASAETAGAQSPQKPTKTVTKRPSNINVGRTTATTKSSPTISQRSPGQSRPPTSPTKLGTDKFSKLTSSTKSTVTKNGNLEPTRTATHKPSRTTLNAATKTATRPVRSSMPARESTRPTTSSAGVGNGHSKSPVRSARLPASRTTSALSTAAKSGSAHTLTRKPSTLKKTVDGSQSRATTPTAASIRKQASRPSLPSSSGSDRPHSRASNGSTKPADDSFLARMMRPTASSASKVHDKVEVKSPPSATRTTRAPRKAPSKIDPRSAHRLMEKTGQGKTQENKPQTAPAERTASKKELQAAAPLPEETENQHDVKPQAEVSDELLECTPDIVVRPHEESAESVATGIAEDSVAASAEPSIAPASEVPVEESAALQADEPVEQPLEAIPEQPLDVDESKPQEHIASVPDSVVPEAAEAQPETPSSPETEVAKEPVSLDIPVESVPAASPELPTEVLSSETEPKPEDVANEMEKLTIN</sequence>